<feature type="transmembrane region" description="Helical" evidence="9">
    <location>
        <begin position="446"/>
        <end position="467"/>
    </location>
</feature>
<evidence type="ECO:0000259" key="13">
    <source>
        <dbReference type="Pfam" id="PF22599"/>
    </source>
</evidence>
<dbReference type="HAMAP" id="MF_01463_B">
    <property type="entry name" value="SecD_B"/>
    <property type="match status" value="1"/>
</dbReference>
<feature type="compositionally biased region" description="Low complexity" evidence="10">
    <location>
        <begin position="140"/>
        <end position="156"/>
    </location>
</feature>
<comment type="subcellular location">
    <subcellularLocation>
        <location evidence="1 9">Cell membrane</location>
        <topology evidence="1 9">Multi-pass membrane protein</topology>
    </subcellularLocation>
</comment>
<dbReference type="RefSeq" id="WP_047234545.1">
    <property type="nucleotide sequence ID" value="NZ_JNBQ01000048.1"/>
</dbReference>
<name>A0A0H2KHF9_9MICO</name>
<evidence type="ECO:0000256" key="1">
    <source>
        <dbReference type="ARBA" id="ARBA00004651"/>
    </source>
</evidence>
<feature type="compositionally biased region" description="Acidic residues" evidence="10">
    <location>
        <begin position="178"/>
        <end position="204"/>
    </location>
</feature>
<dbReference type="SUPFAM" id="SSF82866">
    <property type="entry name" value="Multidrug efflux transporter AcrB transmembrane domain"/>
    <property type="match status" value="1"/>
</dbReference>
<keyword evidence="7 9" id="KW-0811">Translocation</keyword>
<comment type="subunit">
    <text evidence="9">Forms a complex with SecF. Part of the essential Sec protein translocation apparatus which comprises SecA, SecYEG and auxiliary proteins SecDF. Other proteins may also be involved.</text>
</comment>
<dbReference type="InterPro" id="IPR005791">
    <property type="entry name" value="SecD"/>
</dbReference>
<sequence>MATSSTRARPVRTLVTLGILIVVLFGSLFAGTKLDPKTEDNPGGASLTPGLALDLEGGTQIILQPVTTDGSQPTAEDINQAINVIRQRIDAQGVSEAEITSQGQNNIVVGIPGQPSQETIDLVSTSAQMRFRPVLTVGMPTATPADEATDAAAGEDAGAEDAPDATESADAAESGDAATEETGDPAADEATDAPAEDTASDPADEATRPENPSDLAQITPELQEQFDALDCTLPENLVGGDSGPTDSAFVACADDGSAKYILGPVEIEGTDISNANSGLRVGQNGVVTNEWVVNIEFDGEGTQAFRDVTTRLTSLPAPQNQFAMVLDGLVISAPVSQVAIPDGKAEISGSFTRDSAATLANQLNFGSLPLTFEVQSQEQISATLGSEQLEKGLLAGAIGMLLVVIYSLFQYRMLGLVTVASLGIAAVITFGVISVLSWTIGYRLSLAGVAGLIVAIGITADSFIVYFERIRDELRDGRTLNSAVEKGWQRARRTILASDAVNFVAAIVLYYLAVGGVRGFAFTLGLTTLVDLVVVFLFTHPLMQLLARTKFFANGHPASGLDPRRLGVRTARYAGRGRVVGATTSEAAPVAGAEPEDAPVTDAPEPTRAAPVRETVGAGVGRADGPRMTIAERRAAERRAAAASGDDGSPSADAAGDENEEKH</sequence>
<accession>A0A0H2KHF9</accession>
<dbReference type="InterPro" id="IPR022813">
    <property type="entry name" value="SecD/SecF_arch_bac"/>
</dbReference>
<dbReference type="Pfam" id="PF22599">
    <property type="entry name" value="SecDF_P1_head"/>
    <property type="match status" value="1"/>
</dbReference>
<keyword evidence="4 9" id="KW-0812">Transmembrane</keyword>
<dbReference type="PANTHER" id="PTHR30081:SF1">
    <property type="entry name" value="PROTEIN TRANSLOCASE SUBUNIT SECD"/>
    <property type="match status" value="1"/>
</dbReference>
<dbReference type="Gene3D" id="1.20.1640.10">
    <property type="entry name" value="Multidrug efflux transporter AcrB transmembrane domain"/>
    <property type="match status" value="1"/>
</dbReference>
<evidence type="ECO:0000256" key="8">
    <source>
        <dbReference type="ARBA" id="ARBA00023136"/>
    </source>
</evidence>
<evidence type="ECO:0000256" key="2">
    <source>
        <dbReference type="ARBA" id="ARBA00022448"/>
    </source>
</evidence>
<feature type="transmembrane region" description="Helical" evidence="9">
    <location>
        <begin position="416"/>
        <end position="440"/>
    </location>
</feature>
<comment type="caution">
    <text evidence="9">Lacks conserved residue(s) required for the propagation of feature annotation.</text>
</comment>
<dbReference type="GO" id="GO:0043952">
    <property type="term" value="P:protein transport by the Sec complex"/>
    <property type="evidence" value="ECO:0007669"/>
    <property type="project" value="UniProtKB-UniRule"/>
</dbReference>
<evidence type="ECO:0000256" key="10">
    <source>
        <dbReference type="SAM" id="MobiDB-lite"/>
    </source>
</evidence>
<evidence type="ECO:0000256" key="7">
    <source>
        <dbReference type="ARBA" id="ARBA00023010"/>
    </source>
</evidence>
<dbReference type="STRING" id="264251.FB00_19710"/>
<feature type="compositionally biased region" description="Low complexity" evidence="10">
    <location>
        <begin position="165"/>
        <end position="177"/>
    </location>
</feature>
<evidence type="ECO:0000313" key="15">
    <source>
        <dbReference type="Proteomes" id="UP000035265"/>
    </source>
</evidence>
<dbReference type="Gene3D" id="3.30.1360.200">
    <property type="match status" value="1"/>
</dbReference>
<dbReference type="GO" id="GO:0005886">
    <property type="term" value="C:plasma membrane"/>
    <property type="evidence" value="ECO:0007669"/>
    <property type="project" value="UniProtKB-SubCell"/>
</dbReference>
<dbReference type="Pfam" id="PF02355">
    <property type="entry name" value="SecD_SecF_C"/>
    <property type="match status" value="1"/>
</dbReference>
<keyword evidence="8 9" id="KW-0472">Membrane</keyword>
<feature type="domain" description="Protein translocase subunit SecDF P1" evidence="12">
    <location>
        <begin position="78"/>
        <end position="134"/>
    </location>
</feature>
<reference evidence="14 15" key="1">
    <citation type="submission" date="2014-05" db="EMBL/GenBank/DDBJ databases">
        <title>Cellulosimicrobium funkei U11 genome.</title>
        <authorList>
            <person name="Hu C."/>
            <person name="Gong Y."/>
            <person name="Wan W."/>
            <person name="Jiang M."/>
        </authorList>
    </citation>
    <scope>NUCLEOTIDE SEQUENCE [LARGE SCALE GENOMIC DNA]</scope>
    <source>
        <strain evidence="14 15">U11</strain>
    </source>
</reference>
<dbReference type="EMBL" id="JNBQ01000048">
    <property type="protein sequence ID" value="KLN33060.1"/>
    <property type="molecule type" value="Genomic_DNA"/>
</dbReference>
<feature type="domain" description="SecDF P1 head subdomain" evidence="13">
    <location>
        <begin position="256"/>
        <end position="369"/>
    </location>
</feature>
<feature type="domain" description="Protein export membrane protein SecD/SecF C-terminal" evidence="11">
    <location>
        <begin position="372"/>
        <end position="546"/>
    </location>
</feature>
<dbReference type="GO" id="GO:0015450">
    <property type="term" value="F:protein-transporting ATPase activity"/>
    <property type="evidence" value="ECO:0007669"/>
    <property type="project" value="InterPro"/>
</dbReference>
<feature type="transmembrane region" description="Helical" evidence="9">
    <location>
        <begin position="495"/>
        <end position="513"/>
    </location>
</feature>
<gene>
    <name evidence="9" type="primary">secD</name>
    <name evidence="14" type="ORF">FB00_19710</name>
</gene>
<dbReference type="Gene3D" id="3.30.70.3220">
    <property type="match status" value="1"/>
</dbReference>
<evidence type="ECO:0000259" key="11">
    <source>
        <dbReference type="Pfam" id="PF02355"/>
    </source>
</evidence>
<dbReference type="InterPro" id="IPR048631">
    <property type="entry name" value="SecD_1st"/>
</dbReference>
<dbReference type="InterPro" id="IPR054384">
    <property type="entry name" value="SecDF_P1_head"/>
</dbReference>
<dbReference type="Proteomes" id="UP000035265">
    <property type="component" value="Unassembled WGS sequence"/>
</dbReference>
<evidence type="ECO:0000256" key="6">
    <source>
        <dbReference type="ARBA" id="ARBA00022989"/>
    </source>
</evidence>
<dbReference type="PANTHER" id="PTHR30081">
    <property type="entry name" value="PROTEIN-EXPORT MEMBRANE PROTEIN SEC"/>
    <property type="match status" value="1"/>
</dbReference>
<keyword evidence="2 9" id="KW-0813">Transport</keyword>
<evidence type="ECO:0000256" key="5">
    <source>
        <dbReference type="ARBA" id="ARBA00022927"/>
    </source>
</evidence>
<evidence type="ECO:0000259" key="12">
    <source>
        <dbReference type="Pfam" id="PF21760"/>
    </source>
</evidence>
<evidence type="ECO:0000313" key="14">
    <source>
        <dbReference type="EMBL" id="KLN33060.1"/>
    </source>
</evidence>
<comment type="similarity">
    <text evidence="9">Belongs to the SecD/SecF family. SecD subfamily.</text>
</comment>
<feature type="compositionally biased region" description="Basic and acidic residues" evidence="10">
    <location>
        <begin position="630"/>
        <end position="640"/>
    </location>
</feature>
<feature type="region of interest" description="Disordered" evidence="10">
    <location>
        <begin position="140"/>
        <end position="213"/>
    </location>
</feature>
<proteinExistence type="inferred from homology"/>
<dbReference type="GO" id="GO:0006605">
    <property type="term" value="P:protein targeting"/>
    <property type="evidence" value="ECO:0007669"/>
    <property type="project" value="UniProtKB-UniRule"/>
</dbReference>
<protein>
    <recommendedName>
        <fullName evidence="9">Protein translocase subunit SecD</fullName>
    </recommendedName>
</protein>
<evidence type="ECO:0000256" key="4">
    <source>
        <dbReference type="ARBA" id="ARBA00022692"/>
    </source>
</evidence>
<keyword evidence="3 9" id="KW-1003">Cell membrane</keyword>
<dbReference type="InterPro" id="IPR048634">
    <property type="entry name" value="SecD_SecF_C"/>
</dbReference>
<evidence type="ECO:0000256" key="3">
    <source>
        <dbReference type="ARBA" id="ARBA00022475"/>
    </source>
</evidence>
<evidence type="ECO:0000256" key="9">
    <source>
        <dbReference type="HAMAP-Rule" id="MF_01463"/>
    </source>
</evidence>
<comment type="function">
    <text evidence="9">Part of the Sec protein translocase complex. Interacts with the SecYEG preprotein conducting channel. SecDF uses the proton motive force (PMF) to complete protein translocation after the ATP-dependent function of SecA.</text>
</comment>
<dbReference type="GO" id="GO:0065002">
    <property type="term" value="P:intracellular protein transmembrane transport"/>
    <property type="evidence" value="ECO:0007669"/>
    <property type="project" value="UniProtKB-UniRule"/>
</dbReference>
<comment type="caution">
    <text evidence="14">The sequence shown here is derived from an EMBL/GenBank/DDBJ whole genome shotgun (WGS) entry which is preliminary data.</text>
</comment>
<dbReference type="Pfam" id="PF21760">
    <property type="entry name" value="SecD_1st"/>
    <property type="match status" value="1"/>
</dbReference>
<keyword evidence="5 9" id="KW-0653">Protein transport</keyword>
<organism evidence="14 15">
    <name type="scientific">Cellulosimicrobium funkei</name>
    <dbReference type="NCBI Taxonomy" id="264251"/>
    <lineage>
        <taxon>Bacteria</taxon>
        <taxon>Bacillati</taxon>
        <taxon>Actinomycetota</taxon>
        <taxon>Actinomycetes</taxon>
        <taxon>Micrococcales</taxon>
        <taxon>Promicromonosporaceae</taxon>
        <taxon>Cellulosimicrobium</taxon>
    </lineage>
</organism>
<dbReference type="InterPro" id="IPR055344">
    <property type="entry name" value="SecD_SecF_C_bact"/>
</dbReference>
<dbReference type="NCBIfam" id="TIGR01129">
    <property type="entry name" value="secD"/>
    <property type="match status" value="1"/>
</dbReference>
<dbReference type="PATRIC" id="fig|264251.5.peg.3994"/>
<feature type="region of interest" description="Disordered" evidence="10">
    <location>
        <begin position="584"/>
        <end position="663"/>
    </location>
</feature>
<dbReference type="NCBIfam" id="TIGR00916">
    <property type="entry name" value="2A0604s01"/>
    <property type="match status" value="1"/>
</dbReference>
<feature type="transmembrane region" description="Helical" evidence="9">
    <location>
        <begin position="392"/>
        <end position="409"/>
    </location>
</feature>
<feature type="compositionally biased region" description="Low complexity" evidence="10">
    <location>
        <begin position="641"/>
        <end position="654"/>
    </location>
</feature>
<keyword evidence="6 9" id="KW-1133">Transmembrane helix</keyword>
<keyword evidence="15" id="KW-1185">Reference proteome</keyword>
<dbReference type="AlphaFoldDB" id="A0A0H2KHF9"/>
<feature type="transmembrane region" description="Helical" evidence="9">
    <location>
        <begin position="519"/>
        <end position="538"/>
    </location>
</feature>